<evidence type="ECO:0000256" key="1">
    <source>
        <dbReference type="SAM" id="SignalP"/>
    </source>
</evidence>
<keyword evidence="1" id="KW-0732">Signal</keyword>
<gene>
    <name evidence="2" type="ORF">BGZ97_010262</name>
</gene>
<dbReference type="AlphaFoldDB" id="A0A9P6UDT4"/>
<dbReference type="EMBL" id="JAAAIN010005215">
    <property type="protein sequence ID" value="KAG0275585.1"/>
    <property type="molecule type" value="Genomic_DNA"/>
</dbReference>
<protein>
    <submittedName>
        <fullName evidence="2">Uncharacterized protein</fullName>
    </submittedName>
</protein>
<comment type="caution">
    <text evidence="2">The sequence shown here is derived from an EMBL/GenBank/DDBJ whole genome shotgun (WGS) entry which is preliminary data.</text>
</comment>
<feature type="chain" id="PRO_5040105655" evidence="1">
    <location>
        <begin position="21"/>
        <end position="66"/>
    </location>
</feature>
<keyword evidence="3" id="KW-1185">Reference proteome</keyword>
<feature type="signal peptide" evidence="1">
    <location>
        <begin position="1"/>
        <end position="20"/>
    </location>
</feature>
<proteinExistence type="predicted"/>
<organism evidence="2 3">
    <name type="scientific">Linnemannia gamsii</name>
    <dbReference type="NCBI Taxonomy" id="64522"/>
    <lineage>
        <taxon>Eukaryota</taxon>
        <taxon>Fungi</taxon>
        <taxon>Fungi incertae sedis</taxon>
        <taxon>Mucoromycota</taxon>
        <taxon>Mortierellomycotina</taxon>
        <taxon>Mortierellomycetes</taxon>
        <taxon>Mortierellales</taxon>
        <taxon>Mortierellaceae</taxon>
        <taxon>Linnemannia</taxon>
    </lineage>
</organism>
<name>A0A9P6UDT4_9FUNG</name>
<sequence length="66" mass="6902">MKFIAIAVTIFAVAFATTQAAPALHKRSGGGLVNVEHVPVNVEVTDVANHVADHAKILSRALVKDA</sequence>
<evidence type="ECO:0000313" key="2">
    <source>
        <dbReference type="EMBL" id="KAG0275585.1"/>
    </source>
</evidence>
<reference evidence="2" key="1">
    <citation type="journal article" date="2020" name="Fungal Divers.">
        <title>Resolving the Mortierellaceae phylogeny through synthesis of multi-gene phylogenetics and phylogenomics.</title>
        <authorList>
            <person name="Vandepol N."/>
            <person name="Liber J."/>
            <person name="Desiro A."/>
            <person name="Na H."/>
            <person name="Kennedy M."/>
            <person name="Barry K."/>
            <person name="Grigoriev I.V."/>
            <person name="Miller A.N."/>
            <person name="O'Donnell K."/>
            <person name="Stajich J.E."/>
            <person name="Bonito G."/>
        </authorList>
    </citation>
    <scope>NUCLEOTIDE SEQUENCE</scope>
    <source>
        <strain evidence="2">NVP60</strain>
    </source>
</reference>
<evidence type="ECO:0000313" key="3">
    <source>
        <dbReference type="Proteomes" id="UP000823405"/>
    </source>
</evidence>
<accession>A0A9P6UDT4</accession>
<dbReference type="Proteomes" id="UP000823405">
    <property type="component" value="Unassembled WGS sequence"/>
</dbReference>